<keyword evidence="1" id="KW-0732">Signal</keyword>
<accession>H1RYD9</accession>
<feature type="signal peptide" evidence="1">
    <location>
        <begin position="1"/>
        <end position="25"/>
    </location>
</feature>
<dbReference type="RefSeq" id="WP_006156146.1">
    <property type="nucleotide sequence ID" value="NZ_AHJE01000003.1"/>
</dbReference>
<reference evidence="2 3" key="1">
    <citation type="journal article" date="2012" name="J. Bacteriol.">
        <title>De Novo Genome Project of Cupriavidus basilensis OR16.</title>
        <authorList>
            <person name="Cserhati M."/>
            <person name="Kriszt B."/>
            <person name="Szoboszlay S."/>
            <person name="Toth A."/>
            <person name="Szabo I."/>
            <person name="Tancsics A."/>
            <person name="Nagy I."/>
            <person name="Horvath B."/>
            <person name="Nagy I."/>
            <person name="Kukolya J."/>
        </authorList>
    </citation>
    <scope>NUCLEOTIDE SEQUENCE [LARGE SCALE GENOMIC DNA]</scope>
    <source>
        <strain evidence="2 3">OR16</strain>
    </source>
</reference>
<organism evidence="2 3">
    <name type="scientific">Cupriavidus basilensis OR16</name>
    <dbReference type="NCBI Taxonomy" id="1127483"/>
    <lineage>
        <taxon>Bacteria</taxon>
        <taxon>Pseudomonadati</taxon>
        <taxon>Pseudomonadota</taxon>
        <taxon>Betaproteobacteria</taxon>
        <taxon>Burkholderiales</taxon>
        <taxon>Burkholderiaceae</taxon>
        <taxon>Cupriavidus</taxon>
    </lineage>
</organism>
<dbReference type="OrthoDB" id="8962020at2"/>
<comment type="caution">
    <text evidence="2">The sequence shown here is derived from an EMBL/GenBank/DDBJ whole genome shotgun (WGS) entry which is preliminary data.</text>
</comment>
<evidence type="ECO:0000313" key="3">
    <source>
        <dbReference type="Proteomes" id="UP000005808"/>
    </source>
</evidence>
<name>H1RYD9_9BURK</name>
<dbReference type="AlphaFoldDB" id="H1RYD9"/>
<dbReference type="EMBL" id="AHJE01000003">
    <property type="protein sequence ID" value="EHP44630.1"/>
    <property type="molecule type" value="Genomic_DNA"/>
</dbReference>
<feature type="chain" id="PRO_5003554914" evidence="1">
    <location>
        <begin position="26"/>
        <end position="173"/>
    </location>
</feature>
<proteinExistence type="predicted"/>
<sequence length="173" mass="19299">MTPIVPTKYAPTLRTRFASPLLALAAAILAGGCATPVWQSVAAGASQAELQARLGTPREIYQLPDGSQRWLYPAPGETKWAAELDPGGHVVSVRQMLTGEEFGQARIGEWTMRDVRLRFGQPGEIVYFSRMRRTVWSYRFAPDGASYSTMHFYFDPEGVLRLTQVMPDFLSEQ</sequence>
<protein>
    <submittedName>
        <fullName evidence="2">Dethiobiotin synthetase</fullName>
    </submittedName>
</protein>
<dbReference type="PATRIC" id="fig|1127483.3.peg.276"/>
<dbReference type="Proteomes" id="UP000005808">
    <property type="component" value="Unassembled WGS sequence"/>
</dbReference>
<evidence type="ECO:0000313" key="2">
    <source>
        <dbReference type="EMBL" id="EHP44630.1"/>
    </source>
</evidence>
<gene>
    <name evidence="2" type="ORF">OR16_01320</name>
</gene>
<evidence type="ECO:0000256" key="1">
    <source>
        <dbReference type="SAM" id="SignalP"/>
    </source>
</evidence>